<name>A0ABV8NI69_9SPHI</name>
<dbReference type="Pfam" id="PF02518">
    <property type="entry name" value="HATPase_c"/>
    <property type="match status" value="1"/>
</dbReference>
<comment type="caution">
    <text evidence="5">The sequence shown here is derived from an EMBL/GenBank/DDBJ whole genome shotgun (WGS) entry which is preliminary data.</text>
</comment>
<keyword evidence="2" id="KW-0812">Transmembrane</keyword>
<feature type="domain" description="Two component regulator three Y" evidence="4">
    <location>
        <begin position="657"/>
        <end position="715"/>
    </location>
</feature>
<dbReference type="InterPro" id="IPR011110">
    <property type="entry name" value="Reg_prop"/>
</dbReference>
<evidence type="ECO:0000259" key="4">
    <source>
        <dbReference type="Pfam" id="PF07495"/>
    </source>
</evidence>
<dbReference type="CDD" id="cd16917">
    <property type="entry name" value="HATPase_UhpB-NarQ-NarX-like"/>
    <property type="match status" value="1"/>
</dbReference>
<dbReference type="Gene3D" id="2.130.10.10">
    <property type="entry name" value="YVTN repeat-like/Quinoprotein amine dehydrogenase"/>
    <property type="match status" value="2"/>
</dbReference>
<dbReference type="SUPFAM" id="SSF63829">
    <property type="entry name" value="Calcium-dependent phosphotriesterase"/>
    <property type="match status" value="2"/>
</dbReference>
<dbReference type="Proteomes" id="UP001595792">
    <property type="component" value="Unassembled WGS sequence"/>
</dbReference>
<evidence type="ECO:0000256" key="1">
    <source>
        <dbReference type="ARBA" id="ARBA00022553"/>
    </source>
</evidence>
<dbReference type="EMBL" id="JBHSBY010000030">
    <property type="protein sequence ID" value="MFC4196169.1"/>
    <property type="molecule type" value="Genomic_DNA"/>
</dbReference>
<reference evidence="6" key="1">
    <citation type="journal article" date="2019" name="Int. J. Syst. Evol. Microbiol.">
        <title>The Global Catalogue of Microorganisms (GCM) 10K type strain sequencing project: providing services to taxonomists for standard genome sequencing and annotation.</title>
        <authorList>
            <consortium name="The Broad Institute Genomics Platform"/>
            <consortium name="The Broad Institute Genome Sequencing Center for Infectious Disease"/>
            <person name="Wu L."/>
            <person name="Ma J."/>
        </authorList>
    </citation>
    <scope>NUCLEOTIDE SEQUENCE [LARGE SCALE GENOMIC DNA]</scope>
    <source>
        <strain evidence="6">CCM 8689</strain>
    </source>
</reference>
<evidence type="ECO:0000256" key="2">
    <source>
        <dbReference type="SAM" id="Phobius"/>
    </source>
</evidence>
<dbReference type="InterPro" id="IPR013783">
    <property type="entry name" value="Ig-like_fold"/>
</dbReference>
<proteinExistence type="predicted"/>
<dbReference type="Gene3D" id="2.60.40.10">
    <property type="entry name" value="Immunoglobulins"/>
    <property type="match status" value="1"/>
</dbReference>
<dbReference type="InterPro" id="IPR036890">
    <property type="entry name" value="HATPase_C_sf"/>
</dbReference>
<dbReference type="PANTHER" id="PTHR43547">
    <property type="entry name" value="TWO-COMPONENT HISTIDINE KINASE"/>
    <property type="match status" value="1"/>
</dbReference>
<organism evidence="5 6">
    <name type="scientific">Pedobacter jamesrossensis</name>
    <dbReference type="NCBI Taxonomy" id="1908238"/>
    <lineage>
        <taxon>Bacteria</taxon>
        <taxon>Pseudomonadati</taxon>
        <taxon>Bacteroidota</taxon>
        <taxon>Sphingobacteriia</taxon>
        <taxon>Sphingobacteriales</taxon>
        <taxon>Sphingobacteriaceae</taxon>
        <taxon>Pedobacter</taxon>
    </lineage>
</organism>
<feature type="domain" description="Histidine kinase/HSP90-like ATPase" evidence="3">
    <location>
        <begin position="878"/>
        <end position="962"/>
    </location>
</feature>
<sequence length="969" mass="109574">MYCKLFAIKLKIIISFILLTSLKLSAQNYNFSNYSLKEGLPQSQVKVIYQAKNRTLWLGTFGGVSNFDGKEFTSYSKANGLISNSIRSIVEDNQNQIFLGTEAGINTIKNGKISTLLKSDEVYALNKDKNGTIWGISDYKLFSIKNNKQIFCPIEGLSITSLNADATGNLFVCARGRGIYRLVNGVWILHLKLPASLAVNEVKKILFDKKNRDKIYLLTLKQGVFVSDKDGVKPLFSDKKALTYYSIEQDSRGDVWVGTENGAYLIKKKSVIYFNSNNGLTDNRIDEIFSDAENNIWISSSSDGIFKYEGDAFIKYNTFKGQNLAYPISGIAADKKNNLWIGTFNKGLLKYEGAKIENVKKAELENRNIYFVFSDKAKNIWVSAAGNGIWKYDGQKFNQAINFPKMDFNSMGEDEEGGLWLNSPNVCLYIKSGKTARITGFNGYTSCIYPINKDSVLLGTSSGIYLIKNRVIDKHFQIKALSSAFVLSIIKHGNNFLFATLGDGMISWNSKTKESRRYTTKDGLNSNDVYSLALDDHDRLWIGTGRGINKFKFNTFTKAYEVYRNNQLIIECNQNAILNYKNNIIVGTISGLVRCKTGPSAEIKQAPFIKVGKVNIYRKNNKAKDIVISSINKDLHYELSYNQNHLTIHYNAIFLTNPKAVTYKYRLVGLDAEFGSAAENTEVEYSALRPGNYTFQVIALANGQQSNVAELNLTIVPPFYDTIIFKSFAVLLIVLLIWLIFYLFFKAREKKKQSHEEIKLKEQEKIRKQTAEDFHDDIGNKLTRINVLSEILDKKVNDQEVEQKEIIRLIKENAGLLYSGTKDILWALDPKSDNLFEILVHIKNFGIDLFQNTGIDFKMEGILPEYQKLQLSMEFNRNLSLIFKEMLNNALKHANATQVIVLIESSEQNMIKISTTDDGKGFDFASITMGSGLKNIKNRCKRINSTFKISSTIGLGTRTTIFTKILLKK</sequence>
<evidence type="ECO:0000313" key="5">
    <source>
        <dbReference type="EMBL" id="MFC4196169.1"/>
    </source>
</evidence>
<dbReference type="SUPFAM" id="SSF55874">
    <property type="entry name" value="ATPase domain of HSP90 chaperone/DNA topoisomerase II/histidine kinase"/>
    <property type="match status" value="1"/>
</dbReference>
<dbReference type="InterPro" id="IPR011123">
    <property type="entry name" value="Y_Y_Y"/>
</dbReference>
<dbReference type="InterPro" id="IPR015943">
    <property type="entry name" value="WD40/YVTN_repeat-like_dom_sf"/>
</dbReference>
<dbReference type="RefSeq" id="WP_378959497.1">
    <property type="nucleotide sequence ID" value="NZ_JBHRXC010000016.1"/>
</dbReference>
<keyword evidence="2" id="KW-1133">Transmembrane helix</keyword>
<protein>
    <submittedName>
        <fullName evidence="5">Two-component regulator propeller domain-containing protein</fullName>
    </submittedName>
</protein>
<accession>A0ABV8NI69</accession>
<keyword evidence="1" id="KW-0597">Phosphoprotein</keyword>
<gene>
    <name evidence="5" type="ORF">ACFOUY_05625</name>
</gene>
<dbReference type="Gene3D" id="3.30.565.10">
    <property type="entry name" value="Histidine kinase-like ATPase, C-terminal domain"/>
    <property type="match status" value="1"/>
</dbReference>
<dbReference type="PANTHER" id="PTHR43547:SF2">
    <property type="entry name" value="HYBRID SIGNAL TRANSDUCTION HISTIDINE KINASE C"/>
    <property type="match status" value="1"/>
</dbReference>
<feature type="transmembrane region" description="Helical" evidence="2">
    <location>
        <begin position="723"/>
        <end position="745"/>
    </location>
</feature>
<dbReference type="Pfam" id="PF07495">
    <property type="entry name" value="Y_Y_Y"/>
    <property type="match status" value="1"/>
</dbReference>
<keyword evidence="2" id="KW-0472">Membrane</keyword>
<dbReference type="Pfam" id="PF07494">
    <property type="entry name" value="Reg_prop"/>
    <property type="match status" value="3"/>
</dbReference>
<evidence type="ECO:0000313" key="6">
    <source>
        <dbReference type="Proteomes" id="UP001595792"/>
    </source>
</evidence>
<keyword evidence="6" id="KW-1185">Reference proteome</keyword>
<evidence type="ECO:0000259" key="3">
    <source>
        <dbReference type="Pfam" id="PF02518"/>
    </source>
</evidence>
<dbReference type="InterPro" id="IPR003594">
    <property type="entry name" value="HATPase_dom"/>
</dbReference>